<proteinExistence type="predicted"/>
<dbReference type="Pfam" id="PF01979">
    <property type="entry name" value="Amidohydro_1"/>
    <property type="match status" value="1"/>
</dbReference>
<gene>
    <name evidence="3" type="ORF">FVW59_15555</name>
</gene>
<feature type="domain" description="Amidohydrolase-related" evidence="2">
    <location>
        <begin position="52"/>
        <end position="358"/>
    </location>
</feature>
<evidence type="ECO:0000256" key="1">
    <source>
        <dbReference type="ARBA" id="ARBA00001947"/>
    </source>
</evidence>
<dbReference type="RefSeq" id="WP_148065281.1">
    <property type="nucleotide sequence ID" value="NZ_VRYZ01000007.1"/>
</dbReference>
<name>A0A5C8ZQK7_9GAMM</name>
<dbReference type="EMBL" id="VRYZ01000007">
    <property type="protein sequence ID" value="TXS90019.1"/>
    <property type="molecule type" value="Genomic_DNA"/>
</dbReference>
<keyword evidence="4" id="KW-1185">Reference proteome</keyword>
<dbReference type="InterPro" id="IPR006680">
    <property type="entry name" value="Amidohydro-rel"/>
</dbReference>
<evidence type="ECO:0000313" key="4">
    <source>
        <dbReference type="Proteomes" id="UP000321933"/>
    </source>
</evidence>
<dbReference type="GO" id="GO:0016810">
    <property type="term" value="F:hydrolase activity, acting on carbon-nitrogen (but not peptide) bonds"/>
    <property type="evidence" value="ECO:0007669"/>
    <property type="project" value="InterPro"/>
</dbReference>
<evidence type="ECO:0000313" key="3">
    <source>
        <dbReference type="EMBL" id="TXS90019.1"/>
    </source>
</evidence>
<dbReference type="InterPro" id="IPR050378">
    <property type="entry name" value="Metallo-dep_Hydrolases_sf"/>
</dbReference>
<dbReference type="AlphaFoldDB" id="A0A5C8ZQK7"/>
<accession>A0A5C8ZQK7</accession>
<protein>
    <submittedName>
        <fullName evidence="3">Beta-aspartyl-peptidase</fullName>
        <ecNumber evidence="3">3.4.19.5</ecNumber>
    </submittedName>
</protein>
<dbReference type="SUPFAM" id="SSF51556">
    <property type="entry name" value="Metallo-dependent hydrolases"/>
    <property type="match status" value="1"/>
</dbReference>
<dbReference type="PANTHER" id="PTHR11647">
    <property type="entry name" value="HYDRANTOINASE/DIHYDROPYRIMIDINASE FAMILY MEMBER"/>
    <property type="match status" value="1"/>
</dbReference>
<evidence type="ECO:0000259" key="2">
    <source>
        <dbReference type="Pfam" id="PF01979"/>
    </source>
</evidence>
<dbReference type="InterPro" id="IPR011059">
    <property type="entry name" value="Metal-dep_hydrolase_composite"/>
</dbReference>
<keyword evidence="3" id="KW-0378">Hydrolase</keyword>
<dbReference type="PANTHER" id="PTHR11647:SF1">
    <property type="entry name" value="COLLAPSIN RESPONSE MEDIATOR PROTEIN"/>
    <property type="match status" value="1"/>
</dbReference>
<comment type="cofactor">
    <cofactor evidence="1">
        <name>Zn(2+)</name>
        <dbReference type="ChEBI" id="CHEBI:29105"/>
    </cofactor>
</comment>
<dbReference type="OrthoDB" id="9776455at2"/>
<dbReference type="SUPFAM" id="SSF51338">
    <property type="entry name" value="Composite domain of metallo-dependent hydrolases"/>
    <property type="match status" value="1"/>
</dbReference>
<dbReference type="GO" id="GO:0008798">
    <property type="term" value="F:beta-aspartyl-peptidase activity"/>
    <property type="evidence" value="ECO:0007669"/>
    <property type="project" value="UniProtKB-EC"/>
</dbReference>
<sequence>MLTLIRNAEVHSPRALGVQDVLVADGRIAAVGQDLSLSGTGVEEIDARGLWLLPGFVDLLTHPCGGGGEGGFGNRTAELSAEDLLRAGVTTAVGALGTDSLCRSPEVLYGAIMALRARGLGAYMYSGAYRVPPVTLTGDVARDLVLVEPVLGVGEVAIADHRGSHPSAAELVRLAADVQLGATLAGKRGTVLVHVGGGEQRLALLREALASADLPRDSFLPTHANRSRALFEEAQALALDGAWIDFTVSTTPEFIAEGEVPALDALLEAVACGVPPDRLTVSSDAGGSLPLYVDGELRGLQQAGPGVLLQLLAEAAARGEHFEAVLGALTANPSAALGLAGKGRIAPGADADLLLYDPAAGQLEAVSCRGRWLLRDGHCHCPRISTF</sequence>
<dbReference type="InterPro" id="IPR032466">
    <property type="entry name" value="Metal_Hydrolase"/>
</dbReference>
<organism evidence="3 4">
    <name type="scientific">Parahaliea aestuarii</name>
    <dbReference type="NCBI Taxonomy" id="1852021"/>
    <lineage>
        <taxon>Bacteria</taxon>
        <taxon>Pseudomonadati</taxon>
        <taxon>Pseudomonadota</taxon>
        <taxon>Gammaproteobacteria</taxon>
        <taxon>Cellvibrionales</taxon>
        <taxon>Halieaceae</taxon>
        <taxon>Parahaliea</taxon>
    </lineage>
</organism>
<reference evidence="3 4" key="1">
    <citation type="submission" date="2019-08" db="EMBL/GenBank/DDBJ databases">
        <title>Parahaliea maris sp. nov., isolated from the surface seawater.</title>
        <authorList>
            <person name="Liu Y."/>
        </authorList>
    </citation>
    <scope>NUCLEOTIDE SEQUENCE [LARGE SCALE GENOMIC DNA]</scope>
    <source>
        <strain evidence="3 4">S2-26</strain>
    </source>
</reference>
<dbReference type="Proteomes" id="UP000321933">
    <property type="component" value="Unassembled WGS sequence"/>
</dbReference>
<dbReference type="Gene3D" id="3.20.20.140">
    <property type="entry name" value="Metal-dependent hydrolases"/>
    <property type="match status" value="1"/>
</dbReference>
<dbReference type="Gene3D" id="2.30.40.10">
    <property type="entry name" value="Urease, subunit C, domain 1"/>
    <property type="match status" value="1"/>
</dbReference>
<comment type="caution">
    <text evidence="3">The sequence shown here is derived from an EMBL/GenBank/DDBJ whole genome shotgun (WGS) entry which is preliminary data.</text>
</comment>
<dbReference type="EC" id="3.4.19.5" evidence="3"/>